<accession>A0A927GV36</accession>
<evidence type="ECO:0000256" key="2">
    <source>
        <dbReference type="ARBA" id="ARBA00023125"/>
    </source>
</evidence>
<dbReference type="RefSeq" id="WP_190921440.1">
    <property type="nucleotide sequence ID" value="NZ_JACXIZ010000062.1"/>
</dbReference>
<dbReference type="SMART" id="SM00342">
    <property type="entry name" value="HTH_ARAC"/>
    <property type="match status" value="1"/>
</dbReference>
<dbReference type="PANTHER" id="PTHR43280">
    <property type="entry name" value="ARAC-FAMILY TRANSCRIPTIONAL REGULATOR"/>
    <property type="match status" value="1"/>
</dbReference>
<comment type="caution">
    <text evidence="6">The sequence shown here is derived from an EMBL/GenBank/DDBJ whole genome shotgun (WGS) entry which is preliminary data.</text>
</comment>
<keyword evidence="3" id="KW-0804">Transcription</keyword>
<feature type="domain" description="HTH araC/xylS-type" evidence="5">
    <location>
        <begin position="667"/>
        <end position="765"/>
    </location>
</feature>
<name>A0A927GV36_9BACL</name>
<evidence type="ECO:0000256" key="4">
    <source>
        <dbReference type="SAM" id="Phobius"/>
    </source>
</evidence>
<feature type="transmembrane region" description="Helical" evidence="4">
    <location>
        <begin position="12"/>
        <end position="37"/>
    </location>
</feature>
<dbReference type="PANTHER" id="PTHR43280:SF2">
    <property type="entry name" value="HTH-TYPE TRANSCRIPTIONAL REGULATOR EXSA"/>
    <property type="match status" value="1"/>
</dbReference>
<dbReference type="EMBL" id="JACXIZ010000062">
    <property type="protein sequence ID" value="MBD2848342.1"/>
    <property type="molecule type" value="Genomic_DNA"/>
</dbReference>
<evidence type="ECO:0000256" key="1">
    <source>
        <dbReference type="ARBA" id="ARBA00023015"/>
    </source>
</evidence>
<keyword evidence="4" id="KW-1133">Transmembrane helix</keyword>
<dbReference type="InterPro" id="IPR041522">
    <property type="entry name" value="CdaR_GGDEF"/>
</dbReference>
<evidence type="ECO:0000313" key="7">
    <source>
        <dbReference type="Proteomes" id="UP000621560"/>
    </source>
</evidence>
<keyword evidence="4" id="KW-0472">Membrane</keyword>
<dbReference type="InterPro" id="IPR018060">
    <property type="entry name" value="HTH_AraC"/>
</dbReference>
<dbReference type="InterPro" id="IPR018062">
    <property type="entry name" value="HTH_AraC-typ_CS"/>
</dbReference>
<evidence type="ECO:0000313" key="6">
    <source>
        <dbReference type="EMBL" id="MBD2848342.1"/>
    </source>
</evidence>
<gene>
    <name evidence="6" type="ORF">IDH44_24440</name>
</gene>
<sequence length="768" mass="86661">MTRWNWGRRETLRWITNTLLVSIIPVILFGTIIYYLGSWIVQQEVHRASQESLTQVRHQVETKLGNIEQLSNQIVMQSDLIRLLNIETSPALGAFMQSNTLRSDLSSIKNSTEGIQSIYFYHAAQQIIITDDTITSLYEDRVFRDLSWLDELEAMVGQRVQRSWVAPRMMVSDRGSASRTLTQITVLPFFYQHPKAALIINLRPSFVTDTIARFPLGADGKLLVFNEQGERIGETAPGSISGEAISQILKSFPKDATGSAYTHRHEGSFLTTVVSSVNGWQYAMLVPADVPRQQVEFFRQIIILITALLCVMVVCSAYFSHSRFQRGIRRIMEKLAISRPQDPVHDQGEDAFLRIEEHIGNLLQEVKDERSIQQKHLPLLRAHYLHSLLQGNAVDVTRLAERQAEWGMLPYNRHCVLAVQMDARPSGSFHDDQGLFLFAVANIAGELAAEDSKAYLAEAAVSPPYAVVLFNYASASVAETQVVEYADRLRTVVKKILKQSVTIGVGAPVDSLAGIVHTYREAQQALRMNWVNAADEVLPFTNTTLVAEKLAQYPSADEQALLEALRDRNREAAQAALARFAAKLESGRTSVHMAKTFYMQLLVALIRLVQEFDDDLAHVFGGRNPYETFVPMQTTAQIHRWLSAEVVDGILEFMNSVKRSRTEVLIRDTLVWIRERYATDLSLQSAAERAGISPSYLSQLFKEEVGASFSQYVTALRVERAEELLQQTDLNLSQIAEAIGYTSVQQLFRVFKKKHGKTPGEYREHRLD</sequence>
<keyword evidence="1" id="KW-0805">Transcription regulation</keyword>
<dbReference type="GO" id="GO:0043565">
    <property type="term" value="F:sequence-specific DNA binding"/>
    <property type="evidence" value="ECO:0007669"/>
    <property type="project" value="InterPro"/>
</dbReference>
<dbReference type="SUPFAM" id="SSF46689">
    <property type="entry name" value="Homeodomain-like"/>
    <property type="match status" value="2"/>
</dbReference>
<proteinExistence type="predicted"/>
<dbReference type="AlphaFoldDB" id="A0A927GV36"/>
<dbReference type="InterPro" id="IPR009057">
    <property type="entry name" value="Homeodomain-like_sf"/>
</dbReference>
<organism evidence="6 7">
    <name type="scientific">Paenibacillus sabuli</name>
    <dbReference type="NCBI Taxonomy" id="2772509"/>
    <lineage>
        <taxon>Bacteria</taxon>
        <taxon>Bacillati</taxon>
        <taxon>Bacillota</taxon>
        <taxon>Bacilli</taxon>
        <taxon>Bacillales</taxon>
        <taxon>Paenibacillaceae</taxon>
        <taxon>Paenibacillus</taxon>
    </lineage>
</organism>
<reference evidence="6" key="1">
    <citation type="submission" date="2020-09" db="EMBL/GenBank/DDBJ databases">
        <title>A novel bacterium of genus Paenibacillus, isolated from South China Sea.</title>
        <authorList>
            <person name="Huang H."/>
            <person name="Mo K."/>
            <person name="Hu Y."/>
        </authorList>
    </citation>
    <scope>NUCLEOTIDE SEQUENCE</scope>
    <source>
        <strain evidence="6">IB182496</strain>
    </source>
</reference>
<keyword evidence="7" id="KW-1185">Reference proteome</keyword>
<dbReference type="GO" id="GO:0003700">
    <property type="term" value="F:DNA-binding transcription factor activity"/>
    <property type="evidence" value="ECO:0007669"/>
    <property type="project" value="InterPro"/>
</dbReference>
<keyword evidence="4" id="KW-0812">Transmembrane</keyword>
<keyword evidence="2" id="KW-0238">DNA-binding</keyword>
<dbReference type="Proteomes" id="UP000621560">
    <property type="component" value="Unassembled WGS sequence"/>
</dbReference>
<dbReference type="Pfam" id="PF12833">
    <property type="entry name" value="HTH_18"/>
    <property type="match status" value="1"/>
</dbReference>
<dbReference type="Pfam" id="PF17853">
    <property type="entry name" value="GGDEF_2"/>
    <property type="match status" value="1"/>
</dbReference>
<evidence type="ECO:0000259" key="5">
    <source>
        <dbReference type="PROSITE" id="PS01124"/>
    </source>
</evidence>
<feature type="transmembrane region" description="Helical" evidence="4">
    <location>
        <begin position="297"/>
        <end position="320"/>
    </location>
</feature>
<evidence type="ECO:0000256" key="3">
    <source>
        <dbReference type="ARBA" id="ARBA00023163"/>
    </source>
</evidence>
<protein>
    <submittedName>
        <fullName evidence="6">AraC family transcriptional regulator</fullName>
    </submittedName>
</protein>
<dbReference type="Gene3D" id="1.10.10.60">
    <property type="entry name" value="Homeodomain-like"/>
    <property type="match status" value="2"/>
</dbReference>
<dbReference type="PROSITE" id="PS00041">
    <property type="entry name" value="HTH_ARAC_FAMILY_1"/>
    <property type="match status" value="1"/>
</dbReference>
<dbReference type="PROSITE" id="PS01124">
    <property type="entry name" value="HTH_ARAC_FAMILY_2"/>
    <property type="match status" value="1"/>
</dbReference>